<dbReference type="Gene3D" id="3.40.50.300">
    <property type="entry name" value="P-loop containing nucleotide triphosphate hydrolases"/>
    <property type="match status" value="2"/>
</dbReference>
<dbReference type="NCBIfam" id="TIGR01587">
    <property type="entry name" value="cas3_core"/>
    <property type="match status" value="1"/>
</dbReference>
<evidence type="ECO:0000259" key="11">
    <source>
        <dbReference type="PROSITE" id="PS51643"/>
    </source>
</evidence>
<accession>A0ABR4XL40</accession>
<keyword evidence="4" id="KW-0479">Metal-binding</keyword>
<evidence type="ECO:0000256" key="1">
    <source>
        <dbReference type="ARBA" id="ARBA00006847"/>
    </source>
</evidence>
<evidence type="ECO:0000313" key="12">
    <source>
        <dbReference type="EMBL" id="KGN92587.1"/>
    </source>
</evidence>
<protein>
    <submittedName>
        <fullName evidence="12">CRISPR-associated protein Cas3</fullName>
    </submittedName>
</protein>
<evidence type="ECO:0000256" key="7">
    <source>
        <dbReference type="ARBA" id="ARBA00022806"/>
    </source>
</evidence>
<dbReference type="Pfam" id="PF22590">
    <property type="entry name" value="Cas3-like_C_2"/>
    <property type="match status" value="1"/>
</dbReference>
<dbReference type="InterPro" id="IPR038257">
    <property type="entry name" value="CRISPR-assoc_Cas3_HD_sf"/>
</dbReference>
<dbReference type="Gene3D" id="1.10.3210.30">
    <property type="match status" value="1"/>
</dbReference>
<dbReference type="InterPro" id="IPR011545">
    <property type="entry name" value="DEAD/DEAH_box_helicase_dom"/>
</dbReference>
<reference evidence="12 13" key="1">
    <citation type="submission" date="2014-08" db="EMBL/GenBank/DDBJ databases">
        <title>Porphyromonas canoris strain:OH2762 Genome sequencing.</title>
        <authorList>
            <person name="Wallis C."/>
            <person name="Deusch O."/>
            <person name="O'Flynn C."/>
            <person name="Davis I."/>
            <person name="Jospin G."/>
            <person name="Darling A.E."/>
            <person name="Coil D.A."/>
            <person name="Alexiev A."/>
            <person name="Horsfall A."/>
            <person name="Kirkwood N."/>
            <person name="Harris S."/>
            <person name="Eisen J.A."/>
        </authorList>
    </citation>
    <scope>NUCLEOTIDE SEQUENCE [LARGE SCALE GENOMIC DNA]</scope>
    <source>
        <strain evidence="13">COT-108 OH2762</strain>
    </source>
</reference>
<evidence type="ECO:0000256" key="9">
    <source>
        <dbReference type="ARBA" id="ARBA00023118"/>
    </source>
</evidence>
<dbReference type="SMART" id="SM00487">
    <property type="entry name" value="DEXDc"/>
    <property type="match status" value="1"/>
</dbReference>
<organism evidence="12 13">
    <name type="scientific">Porphyromonas canoris</name>
    <dbReference type="NCBI Taxonomy" id="36875"/>
    <lineage>
        <taxon>Bacteria</taxon>
        <taxon>Pseudomonadati</taxon>
        <taxon>Bacteroidota</taxon>
        <taxon>Bacteroidia</taxon>
        <taxon>Bacteroidales</taxon>
        <taxon>Porphyromonadaceae</taxon>
        <taxon>Porphyromonas</taxon>
    </lineage>
</organism>
<gene>
    <name evidence="12" type="ORF">HQ43_04950</name>
</gene>
<dbReference type="Proteomes" id="UP000030101">
    <property type="component" value="Unassembled WGS sequence"/>
</dbReference>
<keyword evidence="6" id="KW-0378">Hydrolase</keyword>
<keyword evidence="5" id="KW-0547">Nucleotide-binding</keyword>
<dbReference type="InterPro" id="IPR006483">
    <property type="entry name" value="CRISPR-assoc_Cas3_HD"/>
</dbReference>
<dbReference type="PANTHER" id="PTHR47963">
    <property type="entry name" value="DEAD-BOX ATP-DEPENDENT RNA HELICASE 47, MITOCHONDRIAL"/>
    <property type="match status" value="1"/>
</dbReference>
<evidence type="ECO:0000313" key="13">
    <source>
        <dbReference type="Proteomes" id="UP000030101"/>
    </source>
</evidence>
<evidence type="ECO:0000256" key="6">
    <source>
        <dbReference type="ARBA" id="ARBA00022801"/>
    </source>
</evidence>
<dbReference type="InterPro" id="IPR050547">
    <property type="entry name" value="DEAD_box_RNA_helicases"/>
</dbReference>
<sequence>MSEEKSKILAKPSGITLEEHTSNVVREGETIIAILPATKEKYHSFSGEDFSRRLEWACRHHDEGKREKCWQQACWKDYENFVLWLKKEQTKSFSQYQLERGTEVGKNLRMVGIRHEISSIKSVQKKFPLWLKVAIGAHHGKLGFRYEERWKQEAGKEIWIEFLKESNNISESGDTEKLAIEHYCYAGPRGLLRLADHRASAREEGLDVVDISSFEYSFPSNWEKRTVQKLVETNWKKDFLLVRAPTGAGKTDAALLWASKQIENKRADRLVIAMPTRFTSNALAINISKTLSDTGLYHSTSWHVKYQSAVEMGHSNVQKERMTHQLARYLATPITVCTIDHLLMALTLSREDHHLIAFNLANSCLVVDEVDFYDDFTQANIRVLLELLSYWKVPILMMSASLPDSTLSEYRELGYSNAELIEDDSDYQRVRFFIRDIQKREGLENIENTLQIALEKKTAIIYANTVDRAIMYYDWFRSRGVGVEDVVLYHSRFSEPDKKKKEELLIEMLGRNAWEKGEAKGFAILTQIGEMSINISSDIMISDICPIDRLTQRAGRLCRFDNNKIGELYIIVPLKNGCMYPAPYGSYDNKTKSWKACDALTSTIDLISKDCYSAQMLIDLVNKVYSEERRYSFEAQDNARKLRNSFRDNWMINPMNNPEKEDTNNDFWKSRDISPQETVYVERPPKKYFSSRMEFEIWKLSHSVDIPIYMFEKGNKTHMISQEKVVIGEQDLSIFVVNTGFYSFEKGIDLKESDVFL</sequence>
<dbReference type="SUPFAM" id="SSF52540">
    <property type="entry name" value="P-loop containing nucleoside triphosphate hydrolases"/>
    <property type="match status" value="1"/>
</dbReference>
<dbReference type="InterPro" id="IPR014001">
    <property type="entry name" value="Helicase_ATP-bd"/>
</dbReference>
<feature type="domain" description="Helicase ATP-binding" evidence="10">
    <location>
        <begin position="231"/>
        <end position="420"/>
    </location>
</feature>
<dbReference type="InterPro" id="IPR027417">
    <property type="entry name" value="P-loop_NTPase"/>
</dbReference>
<evidence type="ECO:0000256" key="2">
    <source>
        <dbReference type="ARBA" id="ARBA00009046"/>
    </source>
</evidence>
<name>A0ABR4XL40_9PORP</name>
<dbReference type="PROSITE" id="PS51192">
    <property type="entry name" value="HELICASE_ATP_BIND_1"/>
    <property type="match status" value="1"/>
</dbReference>
<dbReference type="InterPro" id="IPR054712">
    <property type="entry name" value="Cas3-like_dom"/>
</dbReference>
<comment type="similarity">
    <text evidence="2">In the central section; belongs to the CRISPR-associated helicase Cas3 family.</text>
</comment>
<keyword evidence="7" id="KW-0347">Helicase</keyword>
<dbReference type="PROSITE" id="PS51643">
    <property type="entry name" value="HD_CAS3"/>
    <property type="match status" value="1"/>
</dbReference>
<keyword evidence="3" id="KW-0540">Nuclease</keyword>
<evidence type="ECO:0000259" key="10">
    <source>
        <dbReference type="PROSITE" id="PS51192"/>
    </source>
</evidence>
<dbReference type="Pfam" id="PF00270">
    <property type="entry name" value="DEAD"/>
    <property type="match status" value="1"/>
</dbReference>
<evidence type="ECO:0000256" key="3">
    <source>
        <dbReference type="ARBA" id="ARBA00022722"/>
    </source>
</evidence>
<keyword evidence="8" id="KW-0067">ATP-binding</keyword>
<feature type="domain" description="HD Cas3-type" evidence="11">
    <location>
        <begin position="10"/>
        <end position="198"/>
    </location>
</feature>
<evidence type="ECO:0000256" key="4">
    <source>
        <dbReference type="ARBA" id="ARBA00022723"/>
    </source>
</evidence>
<evidence type="ECO:0000256" key="5">
    <source>
        <dbReference type="ARBA" id="ARBA00022741"/>
    </source>
</evidence>
<dbReference type="EMBL" id="JQZV01000009">
    <property type="protein sequence ID" value="KGN92587.1"/>
    <property type="molecule type" value="Genomic_DNA"/>
</dbReference>
<dbReference type="InterPro" id="IPR006474">
    <property type="entry name" value="Helicase_Cas3_CRISPR-ass_core"/>
</dbReference>
<dbReference type="PANTHER" id="PTHR47963:SF9">
    <property type="entry name" value="CRISPR-ASSOCIATED ENDONUCLEASE_HELICASE CAS3"/>
    <property type="match status" value="1"/>
</dbReference>
<keyword evidence="13" id="KW-1185">Reference proteome</keyword>
<proteinExistence type="inferred from homology"/>
<evidence type="ECO:0000256" key="8">
    <source>
        <dbReference type="ARBA" id="ARBA00022840"/>
    </source>
</evidence>
<keyword evidence="9" id="KW-0051">Antiviral defense</keyword>
<comment type="caution">
    <text evidence="12">The sequence shown here is derived from an EMBL/GenBank/DDBJ whole genome shotgun (WGS) entry which is preliminary data.</text>
</comment>
<comment type="similarity">
    <text evidence="1">In the N-terminal section; belongs to the CRISPR-associated nuclease Cas3-HD family.</text>
</comment>